<reference evidence="7" key="2">
    <citation type="submission" date="2020-09" db="EMBL/GenBank/DDBJ databases">
        <authorList>
            <person name="Sun Q."/>
            <person name="Zhou Y."/>
        </authorList>
    </citation>
    <scope>NUCLEOTIDE SEQUENCE</scope>
    <source>
        <strain evidence="7">CGMCC 1.12181</strain>
    </source>
</reference>
<comment type="caution">
    <text evidence="7">The sequence shown here is derived from an EMBL/GenBank/DDBJ whole genome shotgun (WGS) entry which is preliminary data.</text>
</comment>
<dbReference type="AlphaFoldDB" id="A0A917CH81"/>
<keyword evidence="8" id="KW-1185">Reference proteome</keyword>
<gene>
    <name evidence="7" type="primary">dcyD</name>
    <name evidence="7" type="ORF">GCM10011365_07480</name>
</gene>
<dbReference type="RefSeq" id="WP_188364334.1">
    <property type="nucleotide sequence ID" value="NZ_BAABJF010000032.1"/>
</dbReference>
<dbReference type="PANTHER" id="PTHR43780">
    <property type="entry name" value="1-AMINOCYCLOPROPANE-1-CARBOXYLATE DEAMINASE-RELATED"/>
    <property type="match status" value="1"/>
</dbReference>
<feature type="domain" description="Tryptophan synthase beta chain-like PALP" evidence="6">
    <location>
        <begin position="12"/>
        <end position="292"/>
    </location>
</feature>
<dbReference type="GO" id="GO:0019148">
    <property type="term" value="F:D-cysteine desulfhydrase activity"/>
    <property type="evidence" value="ECO:0007669"/>
    <property type="project" value="TreeGrafter"/>
</dbReference>
<sequence>MAEATPIESITLHGVKVWVKREDLNHPIIQGNKQHKLKYNLIQATQQGADTLVTFGGAHSNHLLATAYAAQQSGFKSLGIVRGDELKHAEENWSDTLKHCRQFGMQLEFVRRADYRLKQHSKVVQTLLNGLGSTFIIPEGGSNTVAVQGVAEWLQTIKTQLKEHPSHIICPVGTGGTLAGIIAGCGLNQWHCQVIGISVLKGLHSVKHAINQWLSTYNRNLKLPSWQINHEFHGGGYAKSTADMLHFGRQFKASNNVALDKIYNLKSFYALDTLIQQSVIESSDRPLIIHTGGLQGGTA</sequence>
<organism evidence="7 8">
    <name type="scientific">Marinicella pacifica</name>
    <dbReference type="NCBI Taxonomy" id="1171543"/>
    <lineage>
        <taxon>Bacteria</taxon>
        <taxon>Pseudomonadati</taxon>
        <taxon>Pseudomonadota</taxon>
        <taxon>Gammaproteobacteria</taxon>
        <taxon>Lysobacterales</taxon>
        <taxon>Marinicellaceae</taxon>
        <taxon>Marinicella</taxon>
    </lineage>
</organism>
<comment type="similarity">
    <text evidence="2">Belongs to the ACC deaminase/D-cysteine desulfhydrase family.</text>
</comment>
<evidence type="ECO:0000313" key="7">
    <source>
        <dbReference type="EMBL" id="GGF88817.1"/>
    </source>
</evidence>
<dbReference type="Proteomes" id="UP000605253">
    <property type="component" value="Unassembled WGS sequence"/>
</dbReference>
<reference evidence="7" key="1">
    <citation type="journal article" date="2014" name="Int. J. Syst. Evol. Microbiol.">
        <title>Complete genome sequence of Corynebacterium casei LMG S-19264T (=DSM 44701T), isolated from a smear-ripened cheese.</title>
        <authorList>
            <consortium name="US DOE Joint Genome Institute (JGI-PGF)"/>
            <person name="Walter F."/>
            <person name="Albersmeier A."/>
            <person name="Kalinowski J."/>
            <person name="Ruckert C."/>
        </authorList>
    </citation>
    <scope>NUCLEOTIDE SEQUENCE</scope>
    <source>
        <strain evidence="7">CGMCC 1.12181</strain>
    </source>
</reference>
<protein>
    <submittedName>
        <fullName evidence="7">1-aminocyclopropane-1-carboxylate deaminase</fullName>
    </submittedName>
</protein>
<feature type="modified residue" description="N6-(pyridoxal phosphate)lysine" evidence="5">
    <location>
        <position position="33"/>
    </location>
</feature>
<evidence type="ECO:0000256" key="5">
    <source>
        <dbReference type="PIRSR" id="PIRSR006278-2"/>
    </source>
</evidence>
<dbReference type="EMBL" id="BMEO01000002">
    <property type="protein sequence ID" value="GGF88817.1"/>
    <property type="molecule type" value="Genomic_DNA"/>
</dbReference>
<name>A0A917CH81_9GAMM</name>
<accession>A0A917CH81</accession>
<evidence type="ECO:0000256" key="4">
    <source>
        <dbReference type="PIRSR" id="PIRSR006278-1"/>
    </source>
</evidence>
<feature type="active site" description="Nucleophile" evidence="4">
    <location>
        <position position="60"/>
    </location>
</feature>
<dbReference type="InterPro" id="IPR036052">
    <property type="entry name" value="TrpB-like_PALP_sf"/>
</dbReference>
<dbReference type="PIRSF" id="PIRSF006278">
    <property type="entry name" value="ACCD_DCysDesulf"/>
    <property type="match status" value="1"/>
</dbReference>
<evidence type="ECO:0000256" key="2">
    <source>
        <dbReference type="ARBA" id="ARBA00008639"/>
    </source>
</evidence>
<evidence type="ECO:0000313" key="8">
    <source>
        <dbReference type="Proteomes" id="UP000605253"/>
    </source>
</evidence>
<dbReference type="Gene3D" id="3.40.50.1100">
    <property type="match status" value="2"/>
</dbReference>
<dbReference type="InterPro" id="IPR001926">
    <property type="entry name" value="TrpB-like_PALP"/>
</dbReference>
<comment type="cofactor">
    <cofactor evidence="1">
        <name>pyridoxal 5'-phosphate</name>
        <dbReference type="ChEBI" id="CHEBI:597326"/>
    </cofactor>
</comment>
<dbReference type="Pfam" id="PF00291">
    <property type="entry name" value="PALP"/>
    <property type="match status" value="1"/>
</dbReference>
<evidence type="ECO:0000259" key="6">
    <source>
        <dbReference type="Pfam" id="PF00291"/>
    </source>
</evidence>
<dbReference type="SUPFAM" id="SSF53686">
    <property type="entry name" value="Tryptophan synthase beta subunit-like PLP-dependent enzymes"/>
    <property type="match status" value="1"/>
</dbReference>
<dbReference type="InterPro" id="IPR027278">
    <property type="entry name" value="ACCD_DCysDesulf"/>
</dbReference>
<proteinExistence type="inferred from homology"/>
<keyword evidence="3 5" id="KW-0663">Pyridoxal phosphate</keyword>
<evidence type="ECO:0000256" key="3">
    <source>
        <dbReference type="ARBA" id="ARBA00022898"/>
    </source>
</evidence>
<evidence type="ECO:0000256" key="1">
    <source>
        <dbReference type="ARBA" id="ARBA00001933"/>
    </source>
</evidence>
<dbReference type="PANTHER" id="PTHR43780:SF2">
    <property type="entry name" value="1-AMINOCYCLOPROPANE-1-CARBOXYLATE DEAMINASE-RELATED"/>
    <property type="match status" value="1"/>
</dbReference>